<dbReference type="PANTHER" id="PTHR46193">
    <property type="entry name" value="6-PHOSPHOGLUCONATE PHOSPHATASE"/>
    <property type="match status" value="1"/>
</dbReference>
<keyword evidence="3" id="KW-0479">Metal-binding</keyword>
<dbReference type="RefSeq" id="WP_140845244.1">
    <property type="nucleotide sequence ID" value="NZ_RCZI01000012.1"/>
</dbReference>
<dbReference type="GO" id="GO:0003824">
    <property type="term" value="F:catalytic activity"/>
    <property type="evidence" value="ECO:0007669"/>
    <property type="project" value="UniProtKB-ARBA"/>
</dbReference>
<dbReference type="NCBIfam" id="TIGR01509">
    <property type="entry name" value="HAD-SF-IA-v3"/>
    <property type="match status" value="1"/>
</dbReference>
<comment type="similarity">
    <text evidence="2">Belongs to the HAD-like hydrolase superfamily. CbbY/CbbZ/Gph/YieH family.</text>
</comment>
<dbReference type="EMBL" id="RCZI01000012">
    <property type="protein sequence ID" value="TPG22244.1"/>
    <property type="molecule type" value="Genomic_DNA"/>
</dbReference>
<evidence type="ECO:0000313" key="5">
    <source>
        <dbReference type="EMBL" id="TPG22244.1"/>
    </source>
</evidence>
<dbReference type="SUPFAM" id="SSF56784">
    <property type="entry name" value="HAD-like"/>
    <property type="match status" value="1"/>
</dbReference>
<keyword evidence="4" id="KW-0460">Magnesium</keyword>
<dbReference type="OrthoDB" id="9800058at2"/>
<comment type="caution">
    <text evidence="5">The sequence shown here is derived from an EMBL/GenBank/DDBJ whole genome shotgun (WGS) entry which is preliminary data.</text>
</comment>
<dbReference type="InterPro" id="IPR006439">
    <property type="entry name" value="HAD-SF_hydro_IA"/>
</dbReference>
<evidence type="ECO:0000256" key="4">
    <source>
        <dbReference type="ARBA" id="ARBA00022842"/>
    </source>
</evidence>
<dbReference type="Pfam" id="PF00702">
    <property type="entry name" value="Hydrolase"/>
    <property type="match status" value="1"/>
</dbReference>
<protein>
    <submittedName>
        <fullName evidence="5">HAD family phosphatase</fullName>
    </submittedName>
</protein>
<name>A0A502DB84_9BURK</name>
<dbReference type="InterPro" id="IPR036412">
    <property type="entry name" value="HAD-like_sf"/>
</dbReference>
<dbReference type="PANTHER" id="PTHR46193:SF10">
    <property type="entry name" value="6-PHOSPHOGLUCONATE PHOSPHATASE"/>
    <property type="match status" value="1"/>
</dbReference>
<gene>
    <name evidence="5" type="ORF">EAH82_21285</name>
</gene>
<dbReference type="Gene3D" id="3.40.50.1000">
    <property type="entry name" value="HAD superfamily/HAD-like"/>
    <property type="match status" value="1"/>
</dbReference>
<dbReference type="InterPro" id="IPR023198">
    <property type="entry name" value="PGP-like_dom2"/>
</dbReference>
<dbReference type="Gene3D" id="1.10.150.240">
    <property type="entry name" value="Putative phosphatase, domain 2"/>
    <property type="match status" value="1"/>
</dbReference>
<sequence>MTLSISFDAVLFDCDGVLVDSEPITNGVLRDMLEERGWVLTPDECMRIFVGKAVKDERALIEAQTGMPVTDEWLRSFWERRNVKLDRELVEIPGAPAAARALHAALGGRIACASGADRRKVELQLRKIGLYDVFEGRIFSGHETPRSKPFPDVYLAAAAALDVDPARCAVVEDTVTGATAGVAAGATVFGYSPGGLGHSGADALRAAGVAQVFTDMAQLPAVLTAWRPVAA</sequence>
<evidence type="ECO:0000256" key="3">
    <source>
        <dbReference type="ARBA" id="ARBA00022723"/>
    </source>
</evidence>
<accession>A0A502DB84</accession>
<proteinExistence type="inferred from homology"/>
<evidence type="ECO:0000256" key="2">
    <source>
        <dbReference type="ARBA" id="ARBA00006171"/>
    </source>
</evidence>
<comment type="cofactor">
    <cofactor evidence="1">
        <name>Mg(2+)</name>
        <dbReference type="ChEBI" id="CHEBI:18420"/>
    </cofactor>
</comment>
<dbReference type="SFLD" id="SFLDS00003">
    <property type="entry name" value="Haloacid_Dehalogenase"/>
    <property type="match status" value="1"/>
</dbReference>
<evidence type="ECO:0000256" key="1">
    <source>
        <dbReference type="ARBA" id="ARBA00001946"/>
    </source>
</evidence>
<organism evidence="5 6">
    <name type="scientific">Variovorax guangxiensis</name>
    <dbReference type="NCBI Taxonomy" id="1775474"/>
    <lineage>
        <taxon>Bacteria</taxon>
        <taxon>Pseudomonadati</taxon>
        <taxon>Pseudomonadota</taxon>
        <taxon>Betaproteobacteria</taxon>
        <taxon>Burkholderiales</taxon>
        <taxon>Comamonadaceae</taxon>
        <taxon>Variovorax</taxon>
    </lineage>
</organism>
<dbReference type="Proteomes" id="UP000319212">
    <property type="component" value="Unassembled WGS sequence"/>
</dbReference>
<dbReference type="InterPro" id="IPR051600">
    <property type="entry name" value="Beta-PGM-like"/>
</dbReference>
<dbReference type="InterPro" id="IPR023214">
    <property type="entry name" value="HAD_sf"/>
</dbReference>
<reference evidence="5 6" key="1">
    <citation type="journal article" date="2019" name="Environ. Microbiol.">
        <title>Species interactions and distinct microbial communities in high Arctic permafrost affected cryosols are associated with the CH4 and CO2 gas fluxes.</title>
        <authorList>
            <person name="Altshuler I."/>
            <person name="Hamel J."/>
            <person name="Turney S."/>
            <person name="Magnuson E."/>
            <person name="Levesque R."/>
            <person name="Greer C."/>
            <person name="Whyte L.G."/>
        </authorList>
    </citation>
    <scope>NUCLEOTIDE SEQUENCE [LARGE SCALE GENOMIC DNA]</scope>
    <source>
        <strain evidence="5 6">S06.C</strain>
    </source>
</reference>
<dbReference type="AlphaFoldDB" id="A0A502DB84"/>
<evidence type="ECO:0000313" key="6">
    <source>
        <dbReference type="Proteomes" id="UP000319212"/>
    </source>
</evidence>
<dbReference type="SFLD" id="SFLDG01129">
    <property type="entry name" value="C1.5:_HAD__Beta-PGM__Phosphata"/>
    <property type="match status" value="1"/>
</dbReference>
<dbReference type="GO" id="GO:0046872">
    <property type="term" value="F:metal ion binding"/>
    <property type="evidence" value="ECO:0007669"/>
    <property type="project" value="UniProtKB-KW"/>
</dbReference>